<dbReference type="Proteomes" id="UP000494206">
    <property type="component" value="Unassembled WGS sequence"/>
</dbReference>
<gene>
    <name evidence="5" type="ORF">CBOVIS_LOCUS2880</name>
</gene>
<dbReference type="InterPro" id="IPR018170">
    <property type="entry name" value="Aldo/ket_reductase_CS"/>
</dbReference>
<reference evidence="5 6" key="1">
    <citation type="submission" date="2020-04" db="EMBL/GenBank/DDBJ databases">
        <authorList>
            <person name="Laetsch R D."/>
            <person name="Stevens L."/>
            <person name="Kumar S."/>
            <person name="Blaxter L. M."/>
        </authorList>
    </citation>
    <scope>NUCLEOTIDE SEQUENCE [LARGE SCALE GENOMIC DNA]</scope>
</reference>
<dbReference type="FunFam" id="3.20.20.100:FF:000029">
    <property type="entry name" value="Aldo-keto reductase"/>
    <property type="match status" value="1"/>
</dbReference>
<dbReference type="SUPFAM" id="SSF51430">
    <property type="entry name" value="NAD(P)-linked oxidoreductase"/>
    <property type="match status" value="1"/>
</dbReference>
<dbReference type="AlphaFoldDB" id="A0A8S1EF64"/>
<accession>A0A8S1EF64</accession>
<dbReference type="Gene3D" id="3.20.20.100">
    <property type="entry name" value="NADP-dependent oxidoreductase domain"/>
    <property type="match status" value="1"/>
</dbReference>
<dbReference type="PANTHER" id="PTHR11732">
    <property type="entry name" value="ALDO/KETO REDUCTASE"/>
    <property type="match status" value="1"/>
</dbReference>
<evidence type="ECO:0000256" key="2">
    <source>
        <dbReference type="PIRSR" id="PIRSR000097-2"/>
    </source>
</evidence>
<dbReference type="PROSITE" id="PS00798">
    <property type="entry name" value="ALDOKETO_REDUCTASE_1"/>
    <property type="match status" value="1"/>
</dbReference>
<dbReference type="PROSITE" id="PS00063">
    <property type="entry name" value="ALDOKETO_REDUCTASE_3"/>
    <property type="match status" value="1"/>
</dbReference>
<name>A0A8S1EF64_9PELO</name>
<dbReference type="PIRSF" id="PIRSF000097">
    <property type="entry name" value="AKR"/>
    <property type="match status" value="1"/>
</dbReference>
<dbReference type="InterPro" id="IPR020471">
    <property type="entry name" value="AKR"/>
</dbReference>
<dbReference type="OrthoDB" id="416253at2759"/>
<dbReference type="InterPro" id="IPR023210">
    <property type="entry name" value="NADP_OxRdtase_dom"/>
</dbReference>
<evidence type="ECO:0000313" key="5">
    <source>
        <dbReference type="EMBL" id="CAB3399814.1"/>
    </source>
</evidence>
<evidence type="ECO:0000259" key="4">
    <source>
        <dbReference type="Pfam" id="PF00248"/>
    </source>
</evidence>
<dbReference type="EMBL" id="CADEPM010000002">
    <property type="protein sequence ID" value="CAB3399814.1"/>
    <property type="molecule type" value="Genomic_DNA"/>
</dbReference>
<feature type="binding site" evidence="2">
    <location>
        <position position="114"/>
    </location>
    <ligand>
        <name>substrate</name>
    </ligand>
</feature>
<protein>
    <recommendedName>
        <fullName evidence="4">NADP-dependent oxidoreductase domain-containing protein</fullName>
    </recommendedName>
</protein>
<feature type="domain" description="NADP-dependent oxidoreductase" evidence="4">
    <location>
        <begin position="19"/>
        <end position="292"/>
    </location>
</feature>
<proteinExistence type="predicted"/>
<evidence type="ECO:0000256" key="3">
    <source>
        <dbReference type="PIRSR" id="PIRSR000097-3"/>
    </source>
</evidence>
<dbReference type="Pfam" id="PF00248">
    <property type="entry name" value="Aldo_ket_red"/>
    <property type="match status" value="1"/>
</dbReference>
<dbReference type="PRINTS" id="PR00069">
    <property type="entry name" value="ALDKETRDTASE"/>
</dbReference>
<sequence length="318" mass="35473">MTVGGPVIKLSNGVEMPAVGLGTWQSAPAEVKNAVKVAVKAGYRLIDTASVYQNEESIGDAIQELIKEGVVKREELFITTKAWCHELPPNKIEGALRESLKKLKLEYVDLYLAHMPVAFTDNMSTPLNDVTVEQIWPGFEKVYELGLAKSIGVSNWNNEQIARALKKATIPIHNSQVELHLYFPQHEHAEFCANNGIVVTSYATLGSPGRVNFTLPTGQKLDWAPAPADLEDSNVLALGKKYNKTPAQVLLRYALDRGFAIIPKSVNENRIKENFKLFDFKLTQDDIKLLESSKQNVRLFLQDFAVGHNEDPFANERK</sequence>
<evidence type="ECO:0000313" key="6">
    <source>
        <dbReference type="Proteomes" id="UP000494206"/>
    </source>
</evidence>
<organism evidence="5 6">
    <name type="scientific">Caenorhabditis bovis</name>
    <dbReference type="NCBI Taxonomy" id="2654633"/>
    <lineage>
        <taxon>Eukaryota</taxon>
        <taxon>Metazoa</taxon>
        <taxon>Ecdysozoa</taxon>
        <taxon>Nematoda</taxon>
        <taxon>Chromadorea</taxon>
        <taxon>Rhabditida</taxon>
        <taxon>Rhabditina</taxon>
        <taxon>Rhabditomorpha</taxon>
        <taxon>Rhabditoidea</taxon>
        <taxon>Rhabditidae</taxon>
        <taxon>Peloderinae</taxon>
        <taxon>Caenorhabditis</taxon>
    </lineage>
</organism>
<feature type="active site" description="Proton donor" evidence="1">
    <location>
        <position position="52"/>
    </location>
</feature>
<comment type="caution">
    <text evidence="5">The sequence shown here is derived from an EMBL/GenBank/DDBJ whole genome shotgun (WGS) entry which is preliminary data.</text>
</comment>
<dbReference type="InterPro" id="IPR036812">
    <property type="entry name" value="NAD(P)_OxRdtase_dom_sf"/>
</dbReference>
<evidence type="ECO:0000256" key="1">
    <source>
        <dbReference type="PIRSR" id="PIRSR000097-1"/>
    </source>
</evidence>
<dbReference type="GO" id="GO:0016491">
    <property type="term" value="F:oxidoreductase activity"/>
    <property type="evidence" value="ECO:0007669"/>
    <property type="project" value="InterPro"/>
</dbReference>
<feature type="site" description="Lowers pKa of active site Tyr" evidence="3">
    <location>
        <position position="81"/>
    </location>
</feature>
<keyword evidence="6" id="KW-1185">Reference proteome</keyword>